<evidence type="ECO:0000313" key="3">
    <source>
        <dbReference type="Proteomes" id="UP001241110"/>
    </source>
</evidence>
<organism evidence="2 3">
    <name type="scientific">Xanthocytophaga flava</name>
    <dbReference type="NCBI Taxonomy" id="3048013"/>
    <lineage>
        <taxon>Bacteria</taxon>
        <taxon>Pseudomonadati</taxon>
        <taxon>Bacteroidota</taxon>
        <taxon>Cytophagia</taxon>
        <taxon>Cytophagales</taxon>
        <taxon>Rhodocytophagaceae</taxon>
        <taxon>Xanthocytophaga</taxon>
    </lineage>
</organism>
<dbReference type="GO" id="GO:0016773">
    <property type="term" value="F:phosphotransferase activity, alcohol group as acceptor"/>
    <property type="evidence" value="ECO:0007669"/>
    <property type="project" value="UniProtKB-UniRule"/>
</dbReference>
<comment type="caution">
    <text evidence="2">The sequence shown here is derived from an EMBL/GenBank/DDBJ whole genome shotgun (WGS) entry which is preliminary data.</text>
</comment>
<accession>A0AAE3QMC6</accession>
<evidence type="ECO:0000313" key="2">
    <source>
        <dbReference type="EMBL" id="MDJ1481590.1"/>
    </source>
</evidence>
<name>A0AAE3QMC6_9BACT</name>
<gene>
    <name evidence="1" type="primary">anmK</name>
    <name evidence="2" type="ORF">QNI16_13910</name>
</gene>
<dbReference type="InterPro" id="IPR043129">
    <property type="entry name" value="ATPase_NBD"/>
</dbReference>
<dbReference type="CDD" id="cd24050">
    <property type="entry name" value="ASKHA_NBD_ANMK"/>
    <property type="match status" value="1"/>
</dbReference>
<dbReference type="EMBL" id="JASJOS010000005">
    <property type="protein sequence ID" value="MDJ1481590.1"/>
    <property type="molecule type" value="Genomic_DNA"/>
</dbReference>
<keyword evidence="1" id="KW-0119">Carbohydrate metabolism</keyword>
<dbReference type="Pfam" id="PF03702">
    <property type="entry name" value="AnmK"/>
    <property type="match status" value="1"/>
</dbReference>
<dbReference type="GO" id="GO:0009254">
    <property type="term" value="P:peptidoglycan turnover"/>
    <property type="evidence" value="ECO:0007669"/>
    <property type="project" value="UniProtKB-UniRule"/>
</dbReference>
<dbReference type="GO" id="GO:0097175">
    <property type="term" value="P:1,6-anhydro-N-acetyl-beta-muramic acid catabolic process"/>
    <property type="evidence" value="ECO:0007669"/>
    <property type="project" value="UniProtKB-UniRule"/>
</dbReference>
<dbReference type="AlphaFoldDB" id="A0AAE3QMC6"/>
<dbReference type="InterPro" id="IPR005338">
    <property type="entry name" value="Anhydro_N_Ac-Mur_kinase"/>
</dbReference>
<dbReference type="PANTHER" id="PTHR30605">
    <property type="entry name" value="ANHYDRO-N-ACETYLMURAMIC ACID KINASE"/>
    <property type="match status" value="1"/>
</dbReference>
<dbReference type="GO" id="GO:0016301">
    <property type="term" value="F:kinase activity"/>
    <property type="evidence" value="ECO:0007669"/>
    <property type="project" value="UniProtKB-KW"/>
</dbReference>
<protein>
    <recommendedName>
        <fullName evidence="1">Anhydro-N-acetylmuramic acid kinase</fullName>
        <ecNumber evidence="1">2.7.1.170</ecNumber>
    </recommendedName>
    <alternativeName>
        <fullName evidence="1">AnhMurNAc kinase</fullName>
    </alternativeName>
</protein>
<dbReference type="NCBIfam" id="NF007149">
    <property type="entry name" value="PRK09585.3-4"/>
    <property type="match status" value="1"/>
</dbReference>
<dbReference type="SUPFAM" id="SSF53067">
    <property type="entry name" value="Actin-like ATPase domain"/>
    <property type="match status" value="1"/>
</dbReference>
<dbReference type="EC" id="2.7.1.170" evidence="1"/>
<dbReference type="Gene3D" id="3.30.420.40">
    <property type="match status" value="2"/>
</dbReference>
<comment type="similarity">
    <text evidence="1">Belongs to the anhydro-N-acetylmuramic acid kinase family.</text>
</comment>
<comment type="pathway">
    <text evidence="1">Amino-sugar metabolism; 1,6-anhydro-N-acetylmuramate degradation.</text>
</comment>
<keyword evidence="1 2" id="KW-0808">Transferase</keyword>
<keyword evidence="1" id="KW-0547">Nucleotide-binding</keyword>
<dbReference type="GO" id="GO:0005524">
    <property type="term" value="F:ATP binding"/>
    <property type="evidence" value="ECO:0007669"/>
    <property type="project" value="UniProtKB-UniRule"/>
</dbReference>
<evidence type="ECO:0000256" key="1">
    <source>
        <dbReference type="HAMAP-Rule" id="MF_01270"/>
    </source>
</evidence>
<feature type="binding site" evidence="1">
    <location>
        <begin position="25"/>
        <end position="32"/>
    </location>
    <ligand>
        <name>ATP</name>
        <dbReference type="ChEBI" id="CHEBI:30616"/>
    </ligand>
</feature>
<keyword evidence="1" id="KW-0067">ATP-binding</keyword>
<comment type="function">
    <text evidence="1">Catalyzes the specific phosphorylation of 1,6-anhydro-N-acetylmuramic acid (anhMurNAc) with the simultaneous cleavage of the 1,6-anhydro ring, generating MurNAc-6-P. Is required for the utilization of anhMurNAc either imported from the medium or derived from its own cell wall murein, and thus plays a role in cell wall recycling.</text>
</comment>
<dbReference type="GO" id="GO:0006040">
    <property type="term" value="P:amino sugar metabolic process"/>
    <property type="evidence" value="ECO:0007669"/>
    <property type="project" value="InterPro"/>
</dbReference>
<sequence>MNTQIARLYQIAQKPQRLIIGLMSGTSLDGLDVALCQFTGSGIDAKTELLAFDTISYTDDIKQTIRTVFSKKQVDLETLTLLNPWIGKLHASIILKCLQKWKYTPAEIDLIASHGQTIYHAPQSLHKQPDFPNATLQIGDGDHIAVQTGIITLSDFRQKHIAAGGEGAPLAVYGDYILFSQKDEDRIMLNIGGIANFTFLSGDLDATKMFSTDVGPGNTLIDAFSRLHYNRPFDEKGTIAASGSVHQLLLTTLLNHPFFQAGFPKTTGPELFSLAYVHQAQQQSQTENISPQDLIATLTRFSAEGIAQAVKRNNLSDKAVVYMSGGGMHNPVLVKHLHQLLPDNVLKTTADLQILPDAKEAVLFAILANETVAGGLVNFGNRPGIPNVTMGKISLPA</sequence>
<dbReference type="Proteomes" id="UP001241110">
    <property type="component" value="Unassembled WGS sequence"/>
</dbReference>
<dbReference type="HAMAP" id="MF_01270">
    <property type="entry name" value="AnhMurNAc_kinase"/>
    <property type="match status" value="1"/>
</dbReference>
<dbReference type="PANTHER" id="PTHR30605:SF0">
    <property type="entry name" value="ANHYDRO-N-ACETYLMURAMIC ACID KINASE"/>
    <property type="match status" value="1"/>
</dbReference>
<reference evidence="2" key="1">
    <citation type="submission" date="2023-05" db="EMBL/GenBank/DDBJ databases">
        <authorList>
            <person name="Zhang X."/>
        </authorList>
    </citation>
    <scope>NUCLEOTIDE SEQUENCE</scope>
    <source>
        <strain evidence="2">YF14B1</strain>
    </source>
</reference>
<dbReference type="RefSeq" id="WP_313979561.1">
    <property type="nucleotide sequence ID" value="NZ_JASJOS010000005.1"/>
</dbReference>
<keyword evidence="1 2" id="KW-0418">Kinase</keyword>
<proteinExistence type="inferred from homology"/>
<comment type="pathway">
    <text evidence="1">Cell wall biogenesis; peptidoglycan recycling.</text>
</comment>
<comment type="catalytic activity">
    <reaction evidence="1">
        <text>1,6-anhydro-N-acetyl-beta-muramate + ATP + H2O = N-acetyl-D-muramate 6-phosphate + ADP + H(+)</text>
        <dbReference type="Rhea" id="RHEA:24952"/>
        <dbReference type="ChEBI" id="CHEBI:15377"/>
        <dbReference type="ChEBI" id="CHEBI:15378"/>
        <dbReference type="ChEBI" id="CHEBI:30616"/>
        <dbReference type="ChEBI" id="CHEBI:58690"/>
        <dbReference type="ChEBI" id="CHEBI:58722"/>
        <dbReference type="ChEBI" id="CHEBI:456216"/>
        <dbReference type="EC" id="2.7.1.170"/>
    </reaction>
</comment>